<dbReference type="InterPro" id="IPR008991">
    <property type="entry name" value="Translation_prot_SH3-like_sf"/>
</dbReference>
<keyword evidence="5 7" id="KW-0687">Ribonucleoprotein</keyword>
<dbReference type="InterPro" id="IPR057264">
    <property type="entry name" value="Ribosomal_uL24_C"/>
</dbReference>
<protein>
    <recommendedName>
        <fullName evidence="6">Large ribosomal subunit protein uL24c</fullName>
    </recommendedName>
</protein>
<dbReference type="eggNOG" id="KOG1708">
    <property type="taxonomic scope" value="Eukaryota"/>
</dbReference>
<dbReference type="CDD" id="cd06089">
    <property type="entry name" value="KOW_RPL26"/>
    <property type="match status" value="1"/>
</dbReference>
<evidence type="ECO:0000313" key="10">
    <source>
        <dbReference type="Proteomes" id="UP000002173"/>
    </source>
</evidence>
<evidence type="ECO:0000256" key="7">
    <source>
        <dbReference type="RuleBase" id="RU003477"/>
    </source>
</evidence>
<name>A7AUS1_BABBO</name>
<dbReference type="InterPro" id="IPR003256">
    <property type="entry name" value="Ribosomal_uL24"/>
</dbReference>
<dbReference type="InterPro" id="IPR014722">
    <property type="entry name" value="Rib_uL2_dom2"/>
</dbReference>
<dbReference type="Gene3D" id="2.30.30.30">
    <property type="match status" value="1"/>
</dbReference>
<evidence type="ECO:0000256" key="4">
    <source>
        <dbReference type="ARBA" id="ARBA00022980"/>
    </source>
</evidence>
<comment type="similarity">
    <text evidence="2 7">Belongs to the universal ribosomal protein uL24 family.</text>
</comment>
<evidence type="ECO:0000256" key="3">
    <source>
        <dbReference type="ARBA" id="ARBA00011838"/>
    </source>
</evidence>
<feature type="domain" description="KOW" evidence="8">
    <location>
        <begin position="90"/>
        <end position="117"/>
    </location>
</feature>
<dbReference type="GO" id="GO:0003723">
    <property type="term" value="F:RNA binding"/>
    <property type="evidence" value="ECO:0007669"/>
    <property type="project" value="InterPro"/>
</dbReference>
<evidence type="ECO:0000256" key="5">
    <source>
        <dbReference type="ARBA" id="ARBA00023274"/>
    </source>
</evidence>
<dbReference type="GO" id="GO:1990904">
    <property type="term" value="C:ribonucleoprotein complex"/>
    <property type="evidence" value="ECO:0007669"/>
    <property type="project" value="UniProtKB-KW"/>
</dbReference>
<evidence type="ECO:0000256" key="6">
    <source>
        <dbReference type="ARBA" id="ARBA00035282"/>
    </source>
</evidence>
<dbReference type="STRING" id="5865.A7AUS1"/>
<comment type="caution">
    <text evidence="9">The sequence shown here is derived from an EMBL/GenBank/DDBJ whole genome shotgun (WGS) entry which is preliminary data.</text>
</comment>
<dbReference type="Pfam" id="PF00467">
    <property type="entry name" value="KOW"/>
    <property type="match status" value="1"/>
</dbReference>
<comment type="subunit">
    <text evidence="3">Part of the 50S ribosomal subunit.</text>
</comment>
<organism evidence="9 10">
    <name type="scientific">Babesia bovis</name>
    <dbReference type="NCBI Taxonomy" id="5865"/>
    <lineage>
        <taxon>Eukaryota</taxon>
        <taxon>Sar</taxon>
        <taxon>Alveolata</taxon>
        <taxon>Apicomplexa</taxon>
        <taxon>Aconoidasida</taxon>
        <taxon>Piroplasmida</taxon>
        <taxon>Babesiidae</taxon>
        <taxon>Babesia</taxon>
    </lineage>
</organism>
<dbReference type="NCBIfam" id="TIGR01079">
    <property type="entry name" value="rplX_bact"/>
    <property type="match status" value="1"/>
</dbReference>
<evidence type="ECO:0000256" key="1">
    <source>
        <dbReference type="ARBA" id="ARBA00004072"/>
    </source>
</evidence>
<keyword evidence="10" id="KW-1185">Reference proteome</keyword>
<dbReference type="GO" id="GO:0006412">
    <property type="term" value="P:translation"/>
    <property type="evidence" value="ECO:0007669"/>
    <property type="project" value="InterPro"/>
</dbReference>
<comment type="function">
    <text evidence="1">One of two assembly initiator proteins, it binds directly to the 5'-end of the 23S rRNA, where it nucleates assembly of the 50S subunit.</text>
</comment>
<gene>
    <name evidence="9" type="ORF">BBOV_II007320</name>
</gene>
<dbReference type="GO" id="GO:0005840">
    <property type="term" value="C:ribosome"/>
    <property type="evidence" value="ECO:0007669"/>
    <property type="project" value="UniProtKB-KW"/>
</dbReference>
<dbReference type="Pfam" id="PF17136">
    <property type="entry name" value="ribosomal_L24"/>
    <property type="match status" value="1"/>
</dbReference>
<reference evidence="9 10" key="1">
    <citation type="journal article" date="2007" name="PLoS Pathog.">
        <title>Genome sequence of Babesia bovis and comparative analysis of apicomplexan hemoprotozoa.</title>
        <authorList>
            <person name="Brayton K.A."/>
            <person name="Lau A.O.T."/>
            <person name="Herndon D.R."/>
            <person name="Hannick L."/>
            <person name="Kappmeyer L.S."/>
            <person name="Berens S.J."/>
            <person name="Bidwell S.L."/>
            <person name="Brown W.C."/>
            <person name="Crabtree J."/>
            <person name="Fadrosh D."/>
            <person name="Feldblum T."/>
            <person name="Forberger H.A."/>
            <person name="Haas B.J."/>
            <person name="Howell J.M."/>
            <person name="Khouri H."/>
            <person name="Koo H."/>
            <person name="Mann D.J."/>
            <person name="Norimine J."/>
            <person name="Paulsen I.T."/>
            <person name="Radune D."/>
            <person name="Ren Q."/>
            <person name="Smith R.K. Jr."/>
            <person name="Suarez C.E."/>
            <person name="White O."/>
            <person name="Wortman J.R."/>
            <person name="Knowles D.P. Jr."/>
            <person name="McElwain T.F."/>
            <person name="Nene V.M."/>
        </authorList>
    </citation>
    <scope>NUCLEOTIDE SEQUENCE [LARGE SCALE GENOMIC DNA]</scope>
    <source>
        <strain evidence="9">T2Bo</strain>
    </source>
</reference>
<proteinExistence type="inferred from homology"/>
<dbReference type="InterPro" id="IPR005825">
    <property type="entry name" value="Ribosomal_uL24_CS"/>
</dbReference>
<evidence type="ECO:0000259" key="8">
    <source>
        <dbReference type="SMART" id="SM00739"/>
    </source>
</evidence>
<dbReference type="HAMAP" id="MF_01326_B">
    <property type="entry name" value="Ribosomal_uL24_B"/>
    <property type="match status" value="1"/>
</dbReference>
<dbReference type="Proteomes" id="UP000002173">
    <property type="component" value="Chromosome 2"/>
</dbReference>
<dbReference type="SMART" id="SM00739">
    <property type="entry name" value="KOW"/>
    <property type="match status" value="1"/>
</dbReference>
<dbReference type="AlphaFoldDB" id="A7AUS1"/>
<dbReference type="SUPFAM" id="SSF50104">
    <property type="entry name" value="Translation proteins SH3-like domain"/>
    <property type="match status" value="1"/>
</dbReference>
<dbReference type="VEuPathDB" id="PiroplasmaDB:BBOV_II007320"/>
<dbReference type="InParanoid" id="A7AUS1"/>
<dbReference type="GO" id="GO:0003735">
    <property type="term" value="F:structural constituent of ribosome"/>
    <property type="evidence" value="ECO:0007669"/>
    <property type="project" value="InterPro"/>
</dbReference>
<accession>A7AUS1</accession>
<dbReference type="InterPro" id="IPR005824">
    <property type="entry name" value="KOW"/>
</dbReference>
<dbReference type="InterPro" id="IPR041988">
    <property type="entry name" value="Ribosomal_uL24_KOW"/>
</dbReference>
<evidence type="ECO:0000256" key="2">
    <source>
        <dbReference type="ARBA" id="ARBA00010618"/>
    </source>
</evidence>
<evidence type="ECO:0000313" key="9">
    <source>
        <dbReference type="EMBL" id="EDO06682.1"/>
    </source>
</evidence>
<dbReference type="PANTHER" id="PTHR12903">
    <property type="entry name" value="MITOCHONDRIAL RIBOSOMAL PROTEIN L24"/>
    <property type="match status" value="1"/>
</dbReference>
<dbReference type="PROSITE" id="PS01108">
    <property type="entry name" value="RIBOSOMAL_L24"/>
    <property type="match status" value="1"/>
</dbReference>
<dbReference type="FunCoup" id="A7AUS1">
    <property type="interactions" value="221"/>
</dbReference>
<dbReference type="EMBL" id="AAXT01000003">
    <property type="protein sequence ID" value="EDO06682.1"/>
    <property type="molecule type" value="Genomic_DNA"/>
</dbReference>
<sequence length="200" mass="22801">MQVQQHRFISYLSSTICSWHQRSHVISVFGWRYTDGAYRNISVSYNGIQDALHIPESDSRGATSSATAWLYLQKRGPKLVKPKDIIHFWKIRVGDKVTVISGKDKGKSGEVLACDKLRNQVKVKGCNLRKIVVDGQELHIEKKIHYSNVQLIDPLLNCATRVAIRFNKDNEPLRVSKKSGYVIPWPEEKPEEEKGSSENI</sequence>
<keyword evidence="4 7" id="KW-0689">Ribosomal protein</keyword>